<protein>
    <submittedName>
        <fullName evidence="16">TonB-dependent receptor</fullName>
    </submittedName>
</protein>
<dbReference type="CDD" id="cd01347">
    <property type="entry name" value="ligand_gated_channel"/>
    <property type="match status" value="1"/>
</dbReference>
<gene>
    <name evidence="16" type="ORF">OVY01_20585</name>
</gene>
<dbReference type="InterPro" id="IPR039426">
    <property type="entry name" value="TonB-dep_rcpt-like"/>
</dbReference>
<dbReference type="Gene3D" id="2.170.130.10">
    <property type="entry name" value="TonB-dependent receptor, plug domain"/>
    <property type="match status" value="1"/>
</dbReference>
<dbReference type="SUPFAM" id="SSF56935">
    <property type="entry name" value="Porins"/>
    <property type="match status" value="1"/>
</dbReference>
<dbReference type="EMBL" id="JAPMXC010000010">
    <property type="protein sequence ID" value="MCY0389546.1"/>
    <property type="molecule type" value="Genomic_DNA"/>
</dbReference>
<feature type="domain" description="TonB-dependent receptor plug" evidence="15">
    <location>
        <begin position="84"/>
        <end position="182"/>
    </location>
</feature>
<keyword evidence="17" id="KW-1185">Reference proteome</keyword>
<name>A0ABT3ZSL4_9BURK</name>
<comment type="similarity">
    <text evidence="2 10 11">Belongs to the TonB-dependent receptor family.</text>
</comment>
<sequence>MRTKKFGASVALVAAYLSAPAAMAQSSDVNADNSVQTKPDTDTATPDGRLPAVDVRGIPDDGSAAAGYRTRQVAVGVLGAASELDTPFSVDTVPHALIENTEAHTLQDVLRYLPSTQFDERFSDDWGRLQTRGFQSNLDNVYVDGIPVTGNPLSQIPVEEFESLQVLNGVSAFAFGPQFPSGAFNIITKAPTAEPSHSMTTGYISNAQYFVSGDYSDRVGPVAYRFNVLQSDGEGYVSTSHVDRTYFSGAVDLTITRNDTVHLSISHYDYRASGFPGFFYMSNATEAVAPAPNLAKAGYGQPWAVLRDDATIAEVKWDHRFDDDWKFSLGVNWESSGRQTSDVVNTLTPNGSGGYTNKQTFSPEANGYVHTETMGNAGTLTGHFTTGPVAHTLTVGIIGTWTPSTHAANVSSAKCNGAATCTLGTTSYGDPIVYPDASAYHYDYGGEGADKSTSFEQSLVVGDKLDFGQHWSLLGAVAQTWIGSTSFTNSAASYLVTGTSPTVGLMFKPIKPLMFYATYADGINVGETPAATATSASGKTLTVTNAYDPLRPTSSKQFEIGAKADWGRFTTTLDAFRITKGFSEYVDNGNGTATDTQAGMQRNVGVEFMVTGKVTPDLTVMGGMTWLHARLVSSIYADAVGKQPAGVPEWQGNIYAEYALRFLRPGLSVDANLHYTGVRPAIDTGAQSVKGYVTLDLGTRYDFKLWGHATSWRLNVRNVTNTRYWANVVGSAAGDNGTTAAQLMAGDPLTVSTSLQFHF</sequence>
<evidence type="ECO:0000256" key="10">
    <source>
        <dbReference type="PROSITE-ProRule" id="PRU01360"/>
    </source>
</evidence>
<evidence type="ECO:0000259" key="14">
    <source>
        <dbReference type="Pfam" id="PF00593"/>
    </source>
</evidence>
<evidence type="ECO:0000313" key="17">
    <source>
        <dbReference type="Proteomes" id="UP001082899"/>
    </source>
</evidence>
<dbReference type="PANTHER" id="PTHR32552">
    <property type="entry name" value="FERRICHROME IRON RECEPTOR-RELATED"/>
    <property type="match status" value="1"/>
</dbReference>
<keyword evidence="9 10" id="KW-0998">Cell outer membrane</keyword>
<dbReference type="Pfam" id="PF00593">
    <property type="entry name" value="TonB_dep_Rec_b-barrel"/>
    <property type="match status" value="1"/>
</dbReference>
<dbReference type="InterPro" id="IPR012910">
    <property type="entry name" value="Plug_dom"/>
</dbReference>
<feature type="signal peptide" evidence="13">
    <location>
        <begin position="1"/>
        <end position="24"/>
    </location>
</feature>
<dbReference type="RefSeq" id="WP_267849441.1">
    <property type="nucleotide sequence ID" value="NZ_JAPMXC010000010.1"/>
</dbReference>
<evidence type="ECO:0000256" key="7">
    <source>
        <dbReference type="ARBA" id="ARBA00023136"/>
    </source>
</evidence>
<evidence type="ECO:0000256" key="1">
    <source>
        <dbReference type="ARBA" id="ARBA00004571"/>
    </source>
</evidence>
<evidence type="ECO:0000256" key="13">
    <source>
        <dbReference type="SAM" id="SignalP"/>
    </source>
</evidence>
<dbReference type="InterPro" id="IPR000531">
    <property type="entry name" value="Beta-barrel_TonB"/>
</dbReference>
<evidence type="ECO:0000256" key="11">
    <source>
        <dbReference type="RuleBase" id="RU003357"/>
    </source>
</evidence>
<keyword evidence="3 10" id="KW-0813">Transport</keyword>
<evidence type="ECO:0000313" key="16">
    <source>
        <dbReference type="EMBL" id="MCY0389546.1"/>
    </source>
</evidence>
<keyword evidence="6 11" id="KW-0798">TonB box</keyword>
<dbReference type="Proteomes" id="UP001082899">
    <property type="component" value="Unassembled WGS sequence"/>
</dbReference>
<evidence type="ECO:0000256" key="2">
    <source>
        <dbReference type="ARBA" id="ARBA00009810"/>
    </source>
</evidence>
<comment type="subcellular location">
    <subcellularLocation>
        <location evidence="1 10">Cell outer membrane</location>
        <topology evidence="1 10">Multi-pass membrane protein</topology>
    </subcellularLocation>
</comment>
<proteinExistence type="inferred from homology"/>
<feature type="chain" id="PRO_5045489069" evidence="13">
    <location>
        <begin position="25"/>
        <end position="759"/>
    </location>
</feature>
<evidence type="ECO:0000256" key="6">
    <source>
        <dbReference type="ARBA" id="ARBA00023077"/>
    </source>
</evidence>
<dbReference type="Pfam" id="PF07715">
    <property type="entry name" value="Plug"/>
    <property type="match status" value="1"/>
</dbReference>
<dbReference type="PROSITE" id="PS52016">
    <property type="entry name" value="TONB_DEPENDENT_REC_3"/>
    <property type="match status" value="1"/>
</dbReference>
<evidence type="ECO:0000256" key="9">
    <source>
        <dbReference type="ARBA" id="ARBA00023237"/>
    </source>
</evidence>
<evidence type="ECO:0000256" key="4">
    <source>
        <dbReference type="ARBA" id="ARBA00022452"/>
    </source>
</evidence>
<evidence type="ECO:0000256" key="12">
    <source>
        <dbReference type="SAM" id="MobiDB-lite"/>
    </source>
</evidence>
<keyword evidence="8 16" id="KW-0675">Receptor</keyword>
<keyword evidence="13" id="KW-0732">Signal</keyword>
<feature type="compositionally biased region" description="Polar residues" evidence="12">
    <location>
        <begin position="27"/>
        <end position="44"/>
    </location>
</feature>
<keyword evidence="5 10" id="KW-0812">Transmembrane</keyword>
<evidence type="ECO:0000256" key="5">
    <source>
        <dbReference type="ARBA" id="ARBA00022692"/>
    </source>
</evidence>
<feature type="region of interest" description="Disordered" evidence="12">
    <location>
        <begin position="27"/>
        <end position="57"/>
    </location>
</feature>
<dbReference type="Gene3D" id="2.40.170.20">
    <property type="entry name" value="TonB-dependent receptor, beta-barrel domain"/>
    <property type="match status" value="1"/>
</dbReference>
<organism evidence="16 17">
    <name type="scientific">Robbsia betulipollinis</name>
    <dbReference type="NCBI Taxonomy" id="2981849"/>
    <lineage>
        <taxon>Bacteria</taxon>
        <taxon>Pseudomonadati</taxon>
        <taxon>Pseudomonadota</taxon>
        <taxon>Betaproteobacteria</taxon>
        <taxon>Burkholderiales</taxon>
        <taxon>Burkholderiaceae</taxon>
        <taxon>Robbsia</taxon>
    </lineage>
</organism>
<evidence type="ECO:0000256" key="3">
    <source>
        <dbReference type="ARBA" id="ARBA00022448"/>
    </source>
</evidence>
<accession>A0ABT3ZSL4</accession>
<dbReference type="NCBIfam" id="TIGR01783">
    <property type="entry name" value="TonB-siderophor"/>
    <property type="match status" value="1"/>
</dbReference>
<dbReference type="PANTHER" id="PTHR32552:SF82">
    <property type="entry name" value="FCUA PROTEIN"/>
    <property type="match status" value="1"/>
</dbReference>
<dbReference type="InterPro" id="IPR036942">
    <property type="entry name" value="Beta-barrel_TonB_sf"/>
</dbReference>
<keyword evidence="4 10" id="KW-1134">Transmembrane beta strand</keyword>
<dbReference type="InterPro" id="IPR037066">
    <property type="entry name" value="Plug_dom_sf"/>
</dbReference>
<evidence type="ECO:0000256" key="8">
    <source>
        <dbReference type="ARBA" id="ARBA00023170"/>
    </source>
</evidence>
<feature type="domain" description="TonB-dependent receptor-like beta-barrel" evidence="14">
    <location>
        <begin position="255"/>
        <end position="719"/>
    </location>
</feature>
<keyword evidence="7 10" id="KW-0472">Membrane</keyword>
<dbReference type="InterPro" id="IPR010105">
    <property type="entry name" value="TonB_sidphr_rcpt"/>
</dbReference>
<reference evidence="16" key="1">
    <citation type="submission" date="2022-11" db="EMBL/GenBank/DDBJ databases">
        <title>Robbsia betulipollinis sp. nov., isolated from pollen of birch (Betula pendula).</title>
        <authorList>
            <person name="Shi H."/>
            <person name="Ambika Manirajan B."/>
            <person name="Ratering S."/>
            <person name="Geissler-Plaum R."/>
            <person name="Schnell S."/>
        </authorList>
    </citation>
    <scope>NUCLEOTIDE SEQUENCE</scope>
    <source>
        <strain evidence="16">Bb-Pol-6</strain>
    </source>
</reference>
<evidence type="ECO:0000259" key="15">
    <source>
        <dbReference type="Pfam" id="PF07715"/>
    </source>
</evidence>
<comment type="caution">
    <text evidence="16">The sequence shown here is derived from an EMBL/GenBank/DDBJ whole genome shotgun (WGS) entry which is preliminary data.</text>
</comment>